<accession>A0ABU8VUU5</accession>
<evidence type="ECO:0000256" key="3">
    <source>
        <dbReference type="SAM" id="SignalP"/>
    </source>
</evidence>
<dbReference type="RefSeq" id="WP_340362632.1">
    <property type="nucleotide sequence ID" value="NZ_JBBKZV010000002.1"/>
</dbReference>
<feature type="domain" description="Photosynthesis system II assembly factor Ycf48/Hcf136-like" evidence="4">
    <location>
        <begin position="161"/>
        <end position="314"/>
    </location>
</feature>
<dbReference type="InterPro" id="IPR028203">
    <property type="entry name" value="PSII_CF48-like_dom"/>
</dbReference>
<organism evidence="5 6">
    <name type="scientific">Variovorax humicola</name>
    <dbReference type="NCBI Taxonomy" id="1769758"/>
    <lineage>
        <taxon>Bacteria</taxon>
        <taxon>Pseudomonadati</taxon>
        <taxon>Pseudomonadota</taxon>
        <taxon>Betaproteobacteria</taxon>
        <taxon>Burkholderiales</taxon>
        <taxon>Comamonadaceae</taxon>
        <taxon>Variovorax</taxon>
    </lineage>
</organism>
<evidence type="ECO:0000313" key="6">
    <source>
        <dbReference type="Proteomes" id="UP001363010"/>
    </source>
</evidence>
<evidence type="ECO:0000256" key="1">
    <source>
        <dbReference type="ARBA" id="ARBA00022531"/>
    </source>
</evidence>
<proteinExistence type="predicted"/>
<dbReference type="Gene3D" id="2.130.10.10">
    <property type="entry name" value="YVTN repeat-like/Quinoprotein amine dehydrogenase"/>
    <property type="match status" value="1"/>
</dbReference>
<reference evidence="5 6" key="1">
    <citation type="submission" date="2024-03" db="EMBL/GenBank/DDBJ databases">
        <title>Novel species of the genus Variovorax.</title>
        <authorList>
            <person name="Liu Q."/>
            <person name="Xin Y.-H."/>
        </authorList>
    </citation>
    <scope>NUCLEOTIDE SEQUENCE [LARGE SCALE GENOMIC DNA]</scope>
    <source>
        <strain evidence="5 6">KACC 18501</strain>
    </source>
</reference>
<dbReference type="PANTHER" id="PTHR47199">
    <property type="entry name" value="PHOTOSYSTEM II STABILITY/ASSEMBLY FACTOR HCF136, CHLOROPLASTIC"/>
    <property type="match status" value="1"/>
</dbReference>
<keyword evidence="6" id="KW-1185">Reference proteome</keyword>
<dbReference type="Pfam" id="PF14870">
    <property type="entry name" value="PSII_BNR"/>
    <property type="match status" value="1"/>
</dbReference>
<comment type="caution">
    <text evidence="5">The sequence shown here is derived from an EMBL/GenBank/DDBJ whole genome shotgun (WGS) entry which is preliminary data.</text>
</comment>
<gene>
    <name evidence="5" type="ORF">WKW80_06020</name>
</gene>
<keyword evidence="1" id="KW-0602">Photosynthesis</keyword>
<evidence type="ECO:0000259" key="4">
    <source>
        <dbReference type="Pfam" id="PF14870"/>
    </source>
</evidence>
<keyword evidence="2" id="KW-0604">Photosystem II</keyword>
<keyword evidence="3" id="KW-0732">Signal</keyword>
<evidence type="ECO:0000313" key="5">
    <source>
        <dbReference type="EMBL" id="MEJ8821591.1"/>
    </source>
</evidence>
<feature type="signal peptide" evidence="3">
    <location>
        <begin position="1"/>
        <end position="24"/>
    </location>
</feature>
<protein>
    <submittedName>
        <fullName evidence="5">YCF48-related protein</fullName>
    </submittedName>
</protein>
<dbReference type="EMBL" id="JBBKZV010000002">
    <property type="protein sequence ID" value="MEJ8821591.1"/>
    <property type="molecule type" value="Genomic_DNA"/>
</dbReference>
<dbReference type="PANTHER" id="PTHR47199:SF2">
    <property type="entry name" value="PHOTOSYSTEM II STABILITY_ASSEMBLY FACTOR HCF136, CHLOROPLASTIC"/>
    <property type="match status" value="1"/>
</dbReference>
<dbReference type="Proteomes" id="UP001363010">
    <property type="component" value="Unassembled WGS sequence"/>
</dbReference>
<dbReference type="InterPro" id="IPR015943">
    <property type="entry name" value="WD40/YVTN_repeat-like_dom_sf"/>
</dbReference>
<dbReference type="SUPFAM" id="SSF110296">
    <property type="entry name" value="Oligoxyloglucan reducing end-specific cellobiohydrolase"/>
    <property type="match status" value="1"/>
</dbReference>
<sequence>MQRRSMLLGALGALAASGATPAVAAAGEVLERPARASALAGARLITGIARAGNWLVAIGQRGHVVLSDDGGQRWTQATVPVSSDLTAVRFVDAQVGYATGHDGVVLGTRDGGLHWSRLLDGRQANALALDRMQRRAAAPHASEEDRRLLAEAQRNAEAGPDKPFLDVWFADADNGFVVGAYGLVLHTADGGKTWASWFDRVDNAGLLNLYAIHAAGGALYIAGESGLLLKLDPEAGRFRALASPYKGSLFGLAATQAGLLAFGMRGHAFLSMDEGASWAAVKTGLGASIVASAVGADGTLALVDQGGGIAISGDGGRNFAVPALQSQLPLAAVAFSGNTALVLGGPRGLRSIELISKDK</sequence>
<feature type="chain" id="PRO_5046748736" evidence="3">
    <location>
        <begin position="25"/>
        <end position="359"/>
    </location>
</feature>
<evidence type="ECO:0000256" key="2">
    <source>
        <dbReference type="ARBA" id="ARBA00023276"/>
    </source>
</evidence>
<name>A0ABU8VUU5_9BURK</name>